<dbReference type="InterPro" id="IPR036869">
    <property type="entry name" value="J_dom_sf"/>
</dbReference>
<dbReference type="Gramene" id="Solyc06g009340.3.1">
    <property type="protein sequence ID" value="Solyc06g009340.3.1"/>
    <property type="gene ID" value="Solyc06g009340.3"/>
</dbReference>
<organism evidence="1">
    <name type="scientific">Solanum lycopersicum</name>
    <name type="common">Tomato</name>
    <name type="synonym">Lycopersicon esculentum</name>
    <dbReference type="NCBI Taxonomy" id="4081"/>
    <lineage>
        <taxon>Eukaryota</taxon>
        <taxon>Viridiplantae</taxon>
        <taxon>Streptophyta</taxon>
        <taxon>Embryophyta</taxon>
        <taxon>Tracheophyta</taxon>
        <taxon>Spermatophyta</taxon>
        <taxon>Magnoliopsida</taxon>
        <taxon>eudicotyledons</taxon>
        <taxon>Gunneridae</taxon>
        <taxon>Pentapetalae</taxon>
        <taxon>asterids</taxon>
        <taxon>lamiids</taxon>
        <taxon>Solanales</taxon>
        <taxon>Solanaceae</taxon>
        <taxon>Solanoideae</taxon>
        <taxon>Solaneae</taxon>
        <taxon>Solanum</taxon>
        <taxon>Solanum subgen. Lycopersicon</taxon>
    </lineage>
</organism>
<evidence type="ECO:0000313" key="1">
    <source>
        <dbReference type="EnsemblPlants" id="Solyc06g009340.3.1"/>
    </source>
</evidence>
<dbReference type="AlphaFoldDB" id="A0A3Q7GS36"/>
<evidence type="ECO:0008006" key="3">
    <source>
        <dbReference type="Google" id="ProtNLM"/>
    </source>
</evidence>
<sequence length="79" mass="9040">MLMDEAKLLLGFPTSFCPNASQVKAAYRKKVWETHPDCFPVHLKPNAELKFKMVSFPLCRHKKCLLSSFLLMIPAAAFR</sequence>
<protein>
    <recommendedName>
        <fullName evidence="3">J domain-containing protein</fullName>
    </recommendedName>
</protein>
<dbReference type="PaxDb" id="4081-Solyc06g009340.2.1"/>
<reference evidence="1" key="2">
    <citation type="submission" date="2019-01" db="UniProtKB">
        <authorList>
            <consortium name="EnsemblPlants"/>
        </authorList>
    </citation>
    <scope>IDENTIFICATION</scope>
    <source>
        <strain evidence="1">cv. Heinz 1706</strain>
    </source>
</reference>
<dbReference type="OMA" id="CAESKFK"/>
<dbReference type="Gene3D" id="1.10.287.110">
    <property type="entry name" value="DnaJ domain"/>
    <property type="match status" value="1"/>
</dbReference>
<reference evidence="1" key="1">
    <citation type="journal article" date="2012" name="Nature">
        <title>The tomato genome sequence provides insights into fleshy fruit evolution.</title>
        <authorList>
            <consortium name="Tomato Genome Consortium"/>
        </authorList>
    </citation>
    <scope>NUCLEOTIDE SEQUENCE [LARGE SCALE GENOMIC DNA]</scope>
    <source>
        <strain evidence="1">cv. Heinz 1706</strain>
    </source>
</reference>
<evidence type="ECO:0000313" key="2">
    <source>
        <dbReference type="Proteomes" id="UP000004994"/>
    </source>
</evidence>
<dbReference type="InParanoid" id="A0A3Q7GS36"/>
<proteinExistence type="predicted"/>
<dbReference type="EnsemblPlants" id="Solyc06g009340.3.1">
    <property type="protein sequence ID" value="Solyc06g009340.3.1"/>
    <property type="gene ID" value="Solyc06g009340.3"/>
</dbReference>
<dbReference type="Proteomes" id="UP000004994">
    <property type="component" value="Chromosome 6"/>
</dbReference>
<dbReference type="STRING" id="4081.A0A3Q7GS36"/>
<dbReference type="SUPFAM" id="SSF46565">
    <property type="entry name" value="Chaperone J-domain"/>
    <property type="match status" value="1"/>
</dbReference>
<accession>A0A3Q7GS36</accession>
<keyword evidence="2" id="KW-1185">Reference proteome</keyword>
<name>A0A3Q7GS36_SOLLC</name>